<evidence type="ECO:0000313" key="5">
    <source>
        <dbReference type="EMBL" id="PIX27952.1"/>
    </source>
</evidence>
<dbReference type="GO" id="GO:0043039">
    <property type="term" value="P:tRNA aminoacylation"/>
    <property type="evidence" value="ECO:0007669"/>
    <property type="project" value="InterPro"/>
</dbReference>
<evidence type="ECO:0000256" key="1">
    <source>
        <dbReference type="ARBA" id="ARBA00001947"/>
    </source>
</evidence>
<dbReference type="Pfam" id="PF07973">
    <property type="entry name" value="tRNA_SAD"/>
    <property type="match status" value="1"/>
</dbReference>
<sequence length="224" mass="26147">MTRDWFHHFLEAVQMTKILFHEDAYLKERQTKVTKIEGNRVLLEETMFFPQTSNEPGDLGKINDCEVIGLKKEGDEIWHILNKAPLFKKGDTVNLQLDWNKRYKKMRLHSALHLWVEVFDLQFKERAVAGVIKSDSAYLVFKHELADEIIQKALEQANKDIQEGLEIKTYGDKKRKGFRWCQIGSYIPIPCGGLHVKNTKEIGRLILKEKTIETGKQKLIIEVR</sequence>
<evidence type="ECO:0000313" key="6">
    <source>
        <dbReference type="Proteomes" id="UP000231449"/>
    </source>
</evidence>
<dbReference type="GO" id="GO:0004812">
    <property type="term" value="F:aminoacyl-tRNA ligase activity"/>
    <property type="evidence" value="ECO:0007669"/>
    <property type="project" value="InterPro"/>
</dbReference>
<dbReference type="Gene3D" id="3.30.980.10">
    <property type="entry name" value="Threonyl-trna Synthetase, Chain A, domain 2"/>
    <property type="match status" value="1"/>
</dbReference>
<dbReference type="PANTHER" id="PTHR43462">
    <property type="entry name" value="ALANYL-TRNA EDITING PROTEIN"/>
    <property type="match status" value="1"/>
</dbReference>
<comment type="cofactor">
    <cofactor evidence="1">
        <name>Zn(2+)</name>
        <dbReference type="ChEBI" id="CHEBI:29105"/>
    </cofactor>
</comment>
<dbReference type="InterPro" id="IPR009000">
    <property type="entry name" value="Transl_B-barrel_sf"/>
</dbReference>
<dbReference type="GO" id="GO:0005524">
    <property type="term" value="F:ATP binding"/>
    <property type="evidence" value="ECO:0007669"/>
    <property type="project" value="InterPro"/>
</dbReference>
<evidence type="ECO:0000256" key="3">
    <source>
        <dbReference type="ARBA" id="ARBA00022833"/>
    </source>
</evidence>
<dbReference type="InterPro" id="IPR012947">
    <property type="entry name" value="tRNA_SAD"/>
</dbReference>
<dbReference type="GO" id="GO:0002161">
    <property type="term" value="F:aminoacyl-tRNA deacylase activity"/>
    <property type="evidence" value="ECO:0007669"/>
    <property type="project" value="UniProtKB-ARBA"/>
</dbReference>
<proteinExistence type="predicted"/>
<dbReference type="GO" id="GO:0046872">
    <property type="term" value="F:metal ion binding"/>
    <property type="evidence" value="ECO:0007669"/>
    <property type="project" value="UniProtKB-KW"/>
</dbReference>
<name>A0A2H9N3G6_HUBC1</name>
<gene>
    <name evidence="5" type="ORF">COZ66_02315</name>
</gene>
<evidence type="ECO:0000256" key="2">
    <source>
        <dbReference type="ARBA" id="ARBA00022723"/>
    </source>
</evidence>
<dbReference type="SUPFAM" id="SSF55186">
    <property type="entry name" value="ThrRS/AlaRS common domain"/>
    <property type="match status" value="1"/>
</dbReference>
<feature type="domain" description="Threonyl/alanyl tRNA synthetase SAD" evidence="4">
    <location>
        <begin position="181"/>
        <end position="215"/>
    </location>
</feature>
<dbReference type="AlphaFoldDB" id="A0A2H9N3G6"/>
<keyword evidence="3" id="KW-0862">Zinc</keyword>
<protein>
    <submittedName>
        <fullName evidence="5">Alanyl-tRNA editing protein AlaX</fullName>
    </submittedName>
</protein>
<keyword evidence="2" id="KW-0479">Metal-binding</keyword>
<organism evidence="5 6">
    <name type="scientific">Huberarchaeum crystalense</name>
    <dbReference type="NCBI Taxonomy" id="2014257"/>
    <lineage>
        <taxon>Archaea</taxon>
        <taxon>Candidatus Huberarchaeota</taxon>
        <taxon>Candidatus Huberarchaeia</taxon>
        <taxon>Candidatus Huberarchaeales</taxon>
        <taxon>Candidatus Huberarchaeaceae</taxon>
        <taxon>Candidatus Huberarchaeum</taxon>
    </lineage>
</organism>
<evidence type="ECO:0000259" key="4">
    <source>
        <dbReference type="Pfam" id="PF07973"/>
    </source>
</evidence>
<comment type="caution">
    <text evidence="5">The sequence shown here is derived from an EMBL/GenBank/DDBJ whole genome shotgun (WGS) entry which is preliminary data.</text>
</comment>
<dbReference type="SUPFAM" id="SSF50447">
    <property type="entry name" value="Translation proteins"/>
    <property type="match status" value="1"/>
</dbReference>
<dbReference type="InterPro" id="IPR018163">
    <property type="entry name" value="Thr/Ala-tRNA-synth_IIc_edit"/>
</dbReference>
<dbReference type="InterPro" id="IPR051335">
    <property type="entry name" value="Alanyl-tRNA_Editing_Enzymes"/>
</dbReference>
<dbReference type="EMBL" id="PFIH01000056">
    <property type="protein sequence ID" value="PIX27952.1"/>
    <property type="molecule type" value="Genomic_DNA"/>
</dbReference>
<dbReference type="Gene3D" id="2.40.30.130">
    <property type="match status" value="1"/>
</dbReference>
<reference evidence="6" key="1">
    <citation type="submission" date="2017-09" db="EMBL/GenBank/DDBJ databases">
        <title>Depth-based differentiation of microbial function through sediment-hosted aquifers and enrichment of novel symbionts in the deep terrestrial subsurface.</title>
        <authorList>
            <person name="Probst A.J."/>
            <person name="Ladd B."/>
            <person name="Jarett J.K."/>
            <person name="Geller-Mcgrath D.E."/>
            <person name="Sieber C.M.K."/>
            <person name="Emerson J.B."/>
            <person name="Anantharaman K."/>
            <person name="Thomas B.C."/>
            <person name="Malmstrom R."/>
            <person name="Stieglmeier M."/>
            <person name="Klingl A."/>
            <person name="Woyke T."/>
            <person name="Ryan C.M."/>
            <person name="Banfield J.F."/>
        </authorList>
    </citation>
    <scope>NUCLEOTIDE SEQUENCE [LARGE SCALE GENOMIC DNA]</scope>
</reference>
<accession>A0A2H9N3G6</accession>
<dbReference type="PANTHER" id="PTHR43462:SF1">
    <property type="entry name" value="ALANYL-TRNA EDITING PROTEIN AARSD1"/>
    <property type="match status" value="1"/>
</dbReference>
<dbReference type="Proteomes" id="UP000231449">
    <property type="component" value="Unassembled WGS sequence"/>
</dbReference>